<reference evidence="1 2" key="1">
    <citation type="submission" date="2016-09" db="EMBL/GenBank/DDBJ databases">
        <title>Desulfuribacillus arsenicus sp. nov., an obligately anaerobic, dissimilatory arsenic- and antimonate-reducing bacterium isolated from anoxic sediments.</title>
        <authorList>
            <person name="Abin C.A."/>
            <person name="Hollibaugh J.T."/>
        </authorList>
    </citation>
    <scope>NUCLEOTIDE SEQUENCE [LARGE SCALE GENOMIC DNA]</scope>
    <source>
        <strain evidence="1 2">MLFW-2</strain>
    </source>
</reference>
<organism evidence="1 2">
    <name type="scientific">Desulfuribacillus stibiiarsenatis</name>
    <dbReference type="NCBI Taxonomy" id="1390249"/>
    <lineage>
        <taxon>Bacteria</taxon>
        <taxon>Bacillati</taxon>
        <taxon>Bacillota</taxon>
        <taxon>Desulfuribacillia</taxon>
        <taxon>Desulfuribacillales</taxon>
        <taxon>Desulfuribacillaceae</taxon>
        <taxon>Desulfuribacillus</taxon>
    </lineage>
</organism>
<evidence type="ECO:0000313" key="1">
    <source>
        <dbReference type="EMBL" id="OEH86555.1"/>
    </source>
</evidence>
<dbReference type="EMBL" id="MJAT01000003">
    <property type="protein sequence ID" value="OEH86555.1"/>
    <property type="molecule type" value="Genomic_DNA"/>
</dbReference>
<dbReference type="Proteomes" id="UP000095255">
    <property type="component" value="Unassembled WGS sequence"/>
</dbReference>
<comment type="caution">
    <text evidence="1">The sequence shown here is derived from an EMBL/GenBank/DDBJ whole genome shotgun (WGS) entry which is preliminary data.</text>
</comment>
<proteinExistence type="predicted"/>
<dbReference type="AlphaFoldDB" id="A0A1E5L8T3"/>
<sequence>MPPGVLFAVYDNKTRQPEYIPPEYSDVPPLMEALVLWIHTEKELPIPIKEIAELFHVKPITITKWSISWLNRGII</sequence>
<protein>
    <submittedName>
        <fullName evidence="1">Uncharacterized protein</fullName>
    </submittedName>
</protein>
<accession>A0A1E5L8T3</accession>
<gene>
    <name evidence="1" type="ORF">BHU72_13175</name>
</gene>
<dbReference type="RefSeq" id="WP_069701150.1">
    <property type="nucleotide sequence ID" value="NZ_MJAT01000003.1"/>
</dbReference>
<name>A0A1E5L8T3_9FIRM</name>
<dbReference type="STRING" id="1390249.BHU72_13175"/>
<evidence type="ECO:0000313" key="2">
    <source>
        <dbReference type="Proteomes" id="UP000095255"/>
    </source>
</evidence>
<keyword evidence="2" id="KW-1185">Reference proteome</keyword>